<dbReference type="InterPro" id="IPR036390">
    <property type="entry name" value="WH_DNA-bd_sf"/>
</dbReference>
<evidence type="ECO:0000313" key="3">
    <source>
        <dbReference type="EMBL" id="KAL3422125.1"/>
    </source>
</evidence>
<keyword evidence="4" id="KW-1185">Reference proteome</keyword>
<feature type="region of interest" description="Disordered" evidence="1">
    <location>
        <begin position="358"/>
        <end position="633"/>
    </location>
</feature>
<feature type="compositionally biased region" description="Polar residues" evidence="1">
    <location>
        <begin position="542"/>
        <end position="573"/>
    </location>
</feature>
<evidence type="ECO:0000259" key="2">
    <source>
        <dbReference type="Pfam" id="PF22960"/>
    </source>
</evidence>
<sequence>MPSLTIPESGLELSTERESSAKATPMAAFGLTLSDSMIEDMIRCVQENKPIQLSLGDCPKINYGSKTQHLSSSTDPFTHEIYKSSPTTDSSDMAPTNQSSNDRPMKIIRVQPKPFPGFAAHLGCTFKPIPRPSASTASTSNKAAKTNAAPADAALAALQGALATENAKKAGNTTKYIKEALPLPGKRGQPVKAASKSKFLSQTRGLNDAARSMPTSPALSGTGSPSLAPTSVPLSEQQATQAKATRRPYIHLLALAPMSQAAISERVQGSDHEIRLALEKVADINETTGKWELRKNYWKELDVYSFKYDSDEDRQKVIDNAVRQYDKARMGVSEPQWDRLLPREERGTGKCLSKLQAKIATGTAKPPKINVSHAEGSGRDTPGGNDDDSLESSQVSRAKGGESMSRSNSQPTIPKTKKTSEREAQAKRLLSKTGPKPAAKPAPKKTKASIEKEKTKALSSQYIEDSDEEAGDVVVVEPRKPAPKPMKRSRDDDVETSDSSNVPLSKKFKKNTSDHRISDASHSSRATHYSAVSQKSKDTSPRKSSPLASSPPTNASDFENESGSNRRTSSVNSPFDAPTAKPKRKYEDEVRRPAPSGNSSTSSSQPAPKRQKSSSFSSSTSAGSPKSYGLPSNMVNSQELMELARKYKMFYPKYIQLHKELSALRVHDREKEEELRDMHDRLSRMKSKLMDGLRAAGLSVKQTQGADWRPVTSGGSIDYRAYF</sequence>
<dbReference type="EMBL" id="JBFCZG010000005">
    <property type="protein sequence ID" value="KAL3422125.1"/>
    <property type="molecule type" value="Genomic_DNA"/>
</dbReference>
<reference evidence="3 4" key="1">
    <citation type="submission" date="2024-06" db="EMBL/GenBank/DDBJ databases">
        <title>Complete genome of Phlyctema vagabunda strain 19-DSS-EL-015.</title>
        <authorList>
            <person name="Fiorenzani C."/>
        </authorList>
    </citation>
    <scope>NUCLEOTIDE SEQUENCE [LARGE SCALE GENOMIC DNA]</scope>
    <source>
        <strain evidence="3 4">19-DSS-EL-015</strain>
    </source>
</reference>
<feature type="region of interest" description="Disordered" evidence="1">
    <location>
        <begin position="1"/>
        <end position="23"/>
    </location>
</feature>
<feature type="compositionally biased region" description="Polar residues" evidence="1">
    <location>
        <begin position="213"/>
        <end position="239"/>
    </location>
</feature>
<feature type="compositionally biased region" description="Low complexity" evidence="1">
    <location>
        <begin position="432"/>
        <end position="441"/>
    </location>
</feature>
<dbReference type="InterPro" id="IPR055194">
    <property type="entry name" value="UBR1-like_WH"/>
</dbReference>
<evidence type="ECO:0000256" key="1">
    <source>
        <dbReference type="SAM" id="MobiDB-lite"/>
    </source>
</evidence>
<accession>A0ABR4PFN8</accession>
<feature type="compositionally biased region" description="Polar residues" evidence="1">
    <location>
        <begin position="520"/>
        <end position="534"/>
    </location>
</feature>
<evidence type="ECO:0000313" key="4">
    <source>
        <dbReference type="Proteomes" id="UP001629113"/>
    </source>
</evidence>
<protein>
    <recommendedName>
        <fullName evidence="2">E3 ubiquitin-protein ligase UBR1-like winged-helix domain-containing protein</fullName>
    </recommendedName>
</protein>
<name>A0ABR4PFN8_9HELO</name>
<feature type="compositionally biased region" description="Polar residues" evidence="1">
    <location>
        <begin position="67"/>
        <end position="76"/>
    </location>
</feature>
<dbReference type="InterPro" id="IPR042065">
    <property type="entry name" value="E3_ELL-like"/>
</dbReference>
<proteinExistence type="predicted"/>
<feature type="compositionally biased region" description="Low complexity" evidence="1">
    <location>
        <begin position="593"/>
        <end position="627"/>
    </location>
</feature>
<feature type="compositionally biased region" description="Polar residues" evidence="1">
    <location>
        <begin position="404"/>
        <end position="413"/>
    </location>
</feature>
<feature type="domain" description="E3 ubiquitin-protein ligase UBR1-like winged-helix" evidence="2">
    <location>
        <begin position="245"/>
        <end position="327"/>
    </location>
</feature>
<dbReference type="Proteomes" id="UP001629113">
    <property type="component" value="Unassembled WGS sequence"/>
</dbReference>
<dbReference type="Pfam" id="PF22960">
    <property type="entry name" value="WHD_UBR1"/>
    <property type="match status" value="1"/>
</dbReference>
<feature type="compositionally biased region" description="Polar residues" evidence="1">
    <location>
        <begin position="84"/>
        <end position="102"/>
    </location>
</feature>
<organism evidence="3 4">
    <name type="scientific">Phlyctema vagabunda</name>
    <dbReference type="NCBI Taxonomy" id="108571"/>
    <lineage>
        <taxon>Eukaryota</taxon>
        <taxon>Fungi</taxon>
        <taxon>Dikarya</taxon>
        <taxon>Ascomycota</taxon>
        <taxon>Pezizomycotina</taxon>
        <taxon>Leotiomycetes</taxon>
        <taxon>Helotiales</taxon>
        <taxon>Dermateaceae</taxon>
        <taxon>Phlyctema</taxon>
    </lineage>
</organism>
<feature type="region of interest" description="Disordered" evidence="1">
    <location>
        <begin position="183"/>
        <end position="239"/>
    </location>
</feature>
<feature type="region of interest" description="Disordered" evidence="1">
    <location>
        <begin position="67"/>
        <end position="103"/>
    </location>
</feature>
<dbReference type="Gene3D" id="1.10.10.2670">
    <property type="entry name" value="E3 ubiquitin-protein ligase"/>
    <property type="match status" value="1"/>
</dbReference>
<dbReference type="SUPFAM" id="SSF46785">
    <property type="entry name" value="Winged helix' DNA-binding domain"/>
    <property type="match status" value="1"/>
</dbReference>
<comment type="caution">
    <text evidence="3">The sequence shown here is derived from an EMBL/GenBank/DDBJ whole genome shotgun (WGS) entry which is preliminary data.</text>
</comment>
<gene>
    <name evidence="3" type="ORF">PVAG01_06281</name>
</gene>